<proteinExistence type="predicted"/>
<evidence type="ECO:0000313" key="3">
    <source>
        <dbReference type="EMBL" id="KAL2327766.1"/>
    </source>
</evidence>
<dbReference type="EMBL" id="JBGMDY010000007">
    <property type="protein sequence ID" value="KAL2327766.1"/>
    <property type="molecule type" value="Genomic_DNA"/>
</dbReference>
<evidence type="ECO:0000313" key="4">
    <source>
        <dbReference type="Proteomes" id="UP001603857"/>
    </source>
</evidence>
<gene>
    <name evidence="3" type="ORF">Fmac_021193</name>
</gene>
<evidence type="ECO:0000256" key="1">
    <source>
        <dbReference type="ARBA" id="ARBA00012552"/>
    </source>
</evidence>
<name>A0ABD1LW88_9FABA</name>
<dbReference type="SUPFAM" id="SSF52540">
    <property type="entry name" value="P-loop containing nucleoside triphosphate hydrolases"/>
    <property type="match status" value="1"/>
</dbReference>
<sequence>MLAFNICLSLSRYEFSPFLLEMQIVMCKITEKRSKLPIASLKDVITSTVESHQVVIICGETGCGKTTQGEKKSFGSKMENEKGIYEDNEKDNLSWLVGTQDGLWLENLSSIDTFK</sequence>
<comment type="caution">
    <text evidence="3">The sequence shown here is derived from an EMBL/GenBank/DDBJ whole genome shotgun (WGS) entry which is preliminary data.</text>
</comment>
<comment type="catalytic activity">
    <reaction evidence="2">
        <text>ATP + H2O = ADP + phosphate + H(+)</text>
        <dbReference type="Rhea" id="RHEA:13065"/>
        <dbReference type="ChEBI" id="CHEBI:15377"/>
        <dbReference type="ChEBI" id="CHEBI:15378"/>
        <dbReference type="ChEBI" id="CHEBI:30616"/>
        <dbReference type="ChEBI" id="CHEBI:43474"/>
        <dbReference type="ChEBI" id="CHEBI:456216"/>
        <dbReference type="EC" id="3.6.4.13"/>
    </reaction>
</comment>
<reference evidence="3 4" key="1">
    <citation type="submission" date="2024-08" db="EMBL/GenBank/DDBJ databases">
        <title>Insights into the chromosomal genome structure of Flemingia macrophylla.</title>
        <authorList>
            <person name="Ding Y."/>
            <person name="Zhao Y."/>
            <person name="Bi W."/>
            <person name="Wu M."/>
            <person name="Zhao G."/>
            <person name="Gong Y."/>
            <person name="Li W."/>
            <person name="Zhang P."/>
        </authorList>
    </citation>
    <scope>NUCLEOTIDE SEQUENCE [LARGE SCALE GENOMIC DNA]</scope>
    <source>
        <strain evidence="3">DYQJB</strain>
        <tissue evidence="3">Leaf</tissue>
    </source>
</reference>
<dbReference type="PANTHER" id="PTHR18934:SF213">
    <property type="entry name" value="3'-5' RNA HELICASE YTHDC2"/>
    <property type="match status" value="1"/>
</dbReference>
<dbReference type="Proteomes" id="UP001603857">
    <property type="component" value="Unassembled WGS sequence"/>
</dbReference>
<protein>
    <recommendedName>
        <fullName evidence="1">RNA helicase</fullName>
        <ecNumber evidence="1">3.6.4.13</ecNumber>
    </recommendedName>
</protein>
<dbReference type="PANTHER" id="PTHR18934">
    <property type="entry name" value="ATP-DEPENDENT RNA HELICASE"/>
    <property type="match status" value="1"/>
</dbReference>
<dbReference type="EC" id="3.6.4.13" evidence="1"/>
<evidence type="ECO:0000256" key="2">
    <source>
        <dbReference type="ARBA" id="ARBA00047984"/>
    </source>
</evidence>
<dbReference type="AlphaFoldDB" id="A0ABD1LW88"/>
<dbReference type="Gene3D" id="3.40.50.300">
    <property type="entry name" value="P-loop containing nucleotide triphosphate hydrolases"/>
    <property type="match status" value="1"/>
</dbReference>
<dbReference type="GO" id="GO:0003724">
    <property type="term" value="F:RNA helicase activity"/>
    <property type="evidence" value="ECO:0007669"/>
    <property type="project" value="UniProtKB-EC"/>
</dbReference>
<organism evidence="3 4">
    <name type="scientific">Flemingia macrophylla</name>
    <dbReference type="NCBI Taxonomy" id="520843"/>
    <lineage>
        <taxon>Eukaryota</taxon>
        <taxon>Viridiplantae</taxon>
        <taxon>Streptophyta</taxon>
        <taxon>Embryophyta</taxon>
        <taxon>Tracheophyta</taxon>
        <taxon>Spermatophyta</taxon>
        <taxon>Magnoliopsida</taxon>
        <taxon>eudicotyledons</taxon>
        <taxon>Gunneridae</taxon>
        <taxon>Pentapetalae</taxon>
        <taxon>rosids</taxon>
        <taxon>fabids</taxon>
        <taxon>Fabales</taxon>
        <taxon>Fabaceae</taxon>
        <taxon>Papilionoideae</taxon>
        <taxon>50 kb inversion clade</taxon>
        <taxon>NPAAA clade</taxon>
        <taxon>indigoferoid/millettioid clade</taxon>
        <taxon>Phaseoleae</taxon>
        <taxon>Flemingia</taxon>
    </lineage>
</organism>
<keyword evidence="4" id="KW-1185">Reference proteome</keyword>
<dbReference type="InterPro" id="IPR027417">
    <property type="entry name" value="P-loop_NTPase"/>
</dbReference>
<accession>A0ABD1LW88</accession>